<dbReference type="SUPFAM" id="SSF103473">
    <property type="entry name" value="MFS general substrate transporter"/>
    <property type="match status" value="1"/>
</dbReference>
<dbReference type="FunFam" id="1.20.1250.20:FF:000218">
    <property type="entry name" value="facilitated trehalose transporter Tret1"/>
    <property type="match status" value="1"/>
</dbReference>
<name>A0AA88HNX7_ARTSF</name>
<evidence type="ECO:0000256" key="7">
    <source>
        <dbReference type="ARBA" id="ARBA00023136"/>
    </source>
</evidence>
<protein>
    <recommendedName>
        <fullName evidence="9">Major facilitator superfamily (MFS) profile domain-containing protein</fullName>
    </recommendedName>
</protein>
<dbReference type="InterPro" id="IPR020846">
    <property type="entry name" value="MFS_dom"/>
</dbReference>
<dbReference type="InterPro" id="IPR050549">
    <property type="entry name" value="MFS_Trehalose_Transporter"/>
</dbReference>
<dbReference type="Proteomes" id="UP001187531">
    <property type="component" value="Unassembled WGS sequence"/>
</dbReference>
<feature type="transmembrane region" description="Helical" evidence="8">
    <location>
        <begin position="21"/>
        <end position="40"/>
    </location>
</feature>
<evidence type="ECO:0000313" key="10">
    <source>
        <dbReference type="EMBL" id="KAK2713779.1"/>
    </source>
</evidence>
<dbReference type="EMBL" id="JAVRJZ010000014">
    <property type="protein sequence ID" value="KAK2713778.1"/>
    <property type="molecule type" value="Genomic_DNA"/>
</dbReference>
<feature type="transmembrane region" description="Helical" evidence="8">
    <location>
        <begin position="384"/>
        <end position="408"/>
    </location>
</feature>
<evidence type="ECO:0000313" key="11">
    <source>
        <dbReference type="Proteomes" id="UP001187531"/>
    </source>
</evidence>
<dbReference type="GO" id="GO:0022857">
    <property type="term" value="F:transmembrane transporter activity"/>
    <property type="evidence" value="ECO:0007669"/>
    <property type="project" value="InterPro"/>
</dbReference>
<feature type="transmembrane region" description="Helical" evidence="8">
    <location>
        <begin position="297"/>
        <end position="316"/>
    </location>
</feature>
<dbReference type="PROSITE" id="PS50850">
    <property type="entry name" value="MFS"/>
    <property type="match status" value="1"/>
</dbReference>
<evidence type="ECO:0000256" key="5">
    <source>
        <dbReference type="ARBA" id="ARBA00022692"/>
    </source>
</evidence>
<proteinExistence type="predicted"/>
<dbReference type="PANTHER" id="PTHR48021:SF34">
    <property type="entry name" value="FACILITATED TREHALOSE TRANSPORTER TRET1-2 HOMOLOG-LIKE PROTEIN"/>
    <property type="match status" value="1"/>
</dbReference>
<keyword evidence="11" id="KW-1185">Reference proteome</keyword>
<dbReference type="AlphaFoldDB" id="A0AA88HNX7"/>
<feature type="transmembrane region" description="Helical" evidence="8">
    <location>
        <begin position="150"/>
        <end position="171"/>
    </location>
</feature>
<keyword evidence="3" id="KW-1003">Cell membrane</keyword>
<gene>
    <name evidence="10" type="ORF">QYM36_009605</name>
</gene>
<comment type="subcellular location">
    <subcellularLocation>
        <location evidence="1">Cell membrane</location>
        <topology evidence="1">Multi-pass membrane protein</topology>
    </subcellularLocation>
</comment>
<dbReference type="InterPro" id="IPR003663">
    <property type="entry name" value="Sugar/inositol_transpt"/>
</dbReference>
<comment type="caution">
    <text evidence="10">The sequence shown here is derived from an EMBL/GenBank/DDBJ whole genome shotgun (WGS) entry which is preliminary data.</text>
</comment>
<dbReference type="PANTHER" id="PTHR48021">
    <property type="match status" value="1"/>
</dbReference>
<feature type="transmembrane region" description="Helical" evidence="8">
    <location>
        <begin position="323"/>
        <end position="345"/>
    </location>
</feature>
<organism evidence="10 11">
    <name type="scientific">Artemia franciscana</name>
    <name type="common">Brine shrimp</name>
    <name type="synonym">Artemia sanfranciscana</name>
    <dbReference type="NCBI Taxonomy" id="6661"/>
    <lineage>
        <taxon>Eukaryota</taxon>
        <taxon>Metazoa</taxon>
        <taxon>Ecdysozoa</taxon>
        <taxon>Arthropoda</taxon>
        <taxon>Crustacea</taxon>
        <taxon>Branchiopoda</taxon>
        <taxon>Anostraca</taxon>
        <taxon>Artemiidae</taxon>
        <taxon>Artemia</taxon>
    </lineage>
</organism>
<evidence type="ECO:0000256" key="2">
    <source>
        <dbReference type="ARBA" id="ARBA00022448"/>
    </source>
</evidence>
<feature type="transmembrane region" description="Helical" evidence="8">
    <location>
        <begin position="453"/>
        <end position="471"/>
    </location>
</feature>
<accession>A0AA88HNX7</accession>
<evidence type="ECO:0000256" key="4">
    <source>
        <dbReference type="ARBA" id="ARBA00022597"/>
    </source>
</evidence>
<dbReference type="InterPro" id="IPR005828">
    <property type="entry name" value="MFS_sugar_transport-like"/>
</dbReference>
<keyword evidence="2" id="KW-0813">Transport</keyword>
<feature type="transmembrane region" description="Helical" evidence="8">
    <location>
        <begin position="255"/>
        <end position="277"/>
    </location>
</feature>
<dbReference type="GO" id="GO:0005886">
    <property type="term" value="C:plasma membrane"/>
    <property type="evidence" value="ECO:0007669"/>
    <property type="project" value="UniProtKB-SubCell"/>
</dbReference>
<feature type="transmembrane region" description="Helical" evidence="8">
    <location>
        <begin position="65"/>
        <end position="85"/>
    </location>
</feature>
<reference evidence="10" key="1">
    <citation type="submission" date="2023-07" db="EMBL/GenBank/DDBJ databases">
        <title>Chromosome-level genome assembly of Artemia franciscana.</title>
        <authorList>
            <person name="Jo E."/>
        </authorList>
    </citation>
    <scope>NUCLEOTIDE SEQUENCE</scope>
    <source>
        <tissue evidence="10">Whole body</tissue>
    </source>
</reference>
<evidence type="ECO:0000259" key="9">
    <source>
        <dbReference type="PROSITE" id="PS50850"/>
    </source>
</evidence>
<dbReference type="PRINTS" id="PR00171">
    <property type="entry name" value="SUGRTRNSPORT"/>
</dbReference>
<feature type="domain" description="Major facilitator superfamily (MFS) profile" evidence="9">
    <location>
        <begin position="23"/>
        <end position="475"/>
    </location>
</feature>
<evidence type="ECO:0000256" key="6">
    <source>
        <dbReference type="ARBA" id="ARBA00022989"/>
    </source>
</evidence>
<keyword evidence="7 8" id="KW-0472">Membrane</keyword>
<evidence type="ECO:0000256" key="8">
    <source>
        <dbReference type="SAM" id="Phobius"/>
    </source>
</evidence>
<keyword evidence="6 8" id="KW-1133">Transmembrane helix</keyword>
<keyword evidence="5 8" id="KW-0812">Transmembrane</keyword>
<evidence type="ECO:0000256" key="1">
    <source>
        <dbReference type="ARBA" id="ARBA00004651"/>
    </source>
</evidence>
<feature type="transmembrane region" description="Helical" evidence="8">
    <location>
        <begin position="420"/>
        <end position="441"/>
    </location>
</feature>
<dbReference type="InterPro" id="IPR036259">
    <property type="entry name" value="MFS_trans_sf"/>
</dbReference>
<evidence type="ECO:0000256" key="3">
    <source>
        <dbReference type="ARBA" id="ARBA00022475"/>
    </source>
</evidence>
<keyword evidence="4" id="KW-0762">Sugar transport</keyword>
<sequence length="490" mass="53463">MSSSTIRLFRLGSAPKHIEQVLATLAVSLGPFACGLSKGYTSPALASLQLIRNSDFTVSPQEGSWIASLSVLGAFVGGPFGGFFMKFGRKRVLLSVCVPFSFCWLLTVFANSVKVLYCAAFLCGFFSAIILLVTHVYISEIATPSIRGRLGAAVKLSSHLGLLASYCLGAYLDWRRLAMVITAAPLMFLIAAFNVPETPSCLILHGREDSAEKSLQWLRGMNSDISEELSTIQANVRRQCQKTTITNRAFMKRRLIHPLAITCGVMAFQRLCGAHAFSFYAAPLFSTTFNDINPHSAAVVVGIVQLIGATVSGMLVDIIGRLPLLVASSLFMSVALAAFGTYVYIDNTTLQVLSHKYIGTELAKPLLKTELYSRIPIQNSNLDWVPLMCVIVFMLAYSIGVGPISWLLVGELFPLEYRNIGGAIATSVNYACAFIGVKTFVDFQELLGTHGTFWMYSGISILGLIFILLFVPETRGRELAEMESRDIIHA</sequence>
<feature type="transmembrane region" description="Helical" evidence="8">
    <location>
        <begin position="92"/>
        <end position="110"/>
    </location>
</feature>
<dbReference type="EMBL" id="JAVRJZ010000014">
    <property type="protein sequence ID" value="KAK2713779.1"/>
    <property type="molecule type" value="Genomic_DNA"/>
</dbReference>
<dbReference type="Gene3D" id="1.20.1250.20">
    <property type="entry name" value="MFS general substrate transporter like domains"/>
    <property type="match status" value="1"/>
</dbReference>
<feature type="transmembrane region" description="Helical" evidence="8">
    <location>
        <begin position="177"/>
        <end position="195"/>
    </location>
</feature>
<feature type="transmembrane region" description="Helical" evidence="8">
    <location>
        <begin position="116"/>
        <end position="138"/>
    </location>
</feature>
<dbReference type="Pfam" id="PF00083">
    <property type="entry name" value="Sugar_tr"/>
    <property type="match status" value="1"/>
</dbReference>